<dbReference type="PANTHER" id="PTHR43695">
    <property type="entry name" value="PUTATIVE (AFU_ORTHOLOGUE AFUA_2G17250)-RELATED"/>
    <property type="match status" value="1"/>
</dbReference>
<comment type="caution">
    <text evidence="9">The sequence shown here is derived from an EMBL/GenBank/DDBJ whole genome shotgun (WGS) entry which is preliminary data.</text>
</comment>
<evidence type="ECO:0000256" key="6">
    <source>
        <dbReference type="SAM" id="MobiDB-lite"/>
    </source>
</evidence>
<dbReference type="PROSITE" id="PS00503">
    <property type="entry name" value="PECTINESTERASE_2"/>
    <property type="match status" value="1"/>
</dbReference>
<keyword evidence="10" id="KW-1185">Reference proteome</keyword>
<dbReference type="InterPro" id="IPR000070">
    <property type="entry name" value="Pectinesterase_cat"/>
</dbReference>
<dbReference type="InterPro" id="IPR036514">
    <property type="entry name" value="SGNH_hydro_sf"/>
</dbReference>
<dbReference type="InterPro" id="IPR033131">
    <property type="entry name" value="Pectinesterase_Asp_AS"/>
</dbReference>
<evidence type="ECO:0000259" key="8">
    <source>
        <dbReference type="Pfam" id="PF13472"/>
    </source>
</evidence>
<evidence type="ECO:0000256" key="3">
    <source>
        <dbReference type="ARBA" id="ARBA00023085"/>
    </source>
</evidence>
<comment type="pathway">
    <text evidence="5">Glycan metabolism; pectin degradation; 2-dehydro-3-deoxy-D-gluconate from pectin: step 1/5.</text>
</comment>
<feature type="domain" description="Pectinesterase catalytic" evidence="7">
    <location>
        <begin position="314"/>
        <end position="590"/>
    </location>
</feature>
<dbReference type="Gene3D" id="2.160.20.10">
    <property type="entry name" value="Single-stranded right-handed beta-helix, Pectin lyase-like"/>
    <property type="match status" value="1"/>
</dbReference>
<protein>
    <recommendedName>
        <fullName evidence="5">Pectinesterase</fullName>
        <ecNumber evidence="5">3.1.1.11</ecNumber>
    </recommendedName>
</protein>
<evidence type="ECO:0000313" key="9">
    <source>
        <dbReference type="EMBL" id="GAA4918639.1"/>
    </source>
</evidence>
<sequence length="641" mass="69061">MNENDPRNRRGTGEWRLSRRTMLGTAAGLTAGVFAASMLPMSPAAATSAVRPASGPREPVVFVVGDSTASVYEHAARPRTGWGQALPLLMGKGVRTFDYAWSGASSKSFYDNGKLDVVLDLMQPGDVLLISFGHNDSKTDDPERGTLPDSTFKQYLTRYVDGARAQGASPVLVTPVERRRFDSSGQAGSTHGEYPRAMAELAVQLQVPLVDLTEKSRALWQQLGPEATKQHFMHLAPGQHPQYPQGAEDNTHFQAAGALAVARLVADALVDQGIVRGAWFSQRGALIDPLHAVHWPAERTIDDANILTVGPGRSYATVQQAVDAVASNSDRRSIIAIAPGEYRQVIHVPRDKQRVTFLGLGSHAEETVLVFNNANGTPHPGGGTYGTTGSASVRVDGPYFEAENLTFANDFDPASHPEISGTQAVALLLAGDYAVLRNVRCVGRQDTLYANSPSAGVQARQYVTGSHVQGDVDFIFGRGTAVFDRCRIESLDRGESNNGYVTASSLDGSLPYGFLFDECEFVSEAARRTVHLGRPWHPGGDPSARPQVLVRRSWLGAHIQSDPWTDMSGFSWREARFFEHKNRGPGSQRSGERPQLPRELEDSHTVAAYLSGADGWAPQLAGSQADASALLSPSVRAGRGG</sequence>
<keyword evidence="3 5" id="KW-0063">Aspartyl esterase</keyword>
<comment type="similarity">
    <text evidence="1">Belongs to the 'GDSL' lipolytic enzyme family.</text>
</comment>
<name>A0ABP9FVP8_9MICC</name>
<comment type="catalytic activity">
    <reaction evidence="5">
        <text>[(1-&gt;4)-alpha-D-galacturonosyl methyl ester](n) + n H2O = [(1-&gt;4)-alpha-D-galacturonosyl](n) + n methanol + n H(+)</text>
        <dbReference type="Rhea" id="RHEA:22380"/>
        <dbReference type="Rhea" id="RHEA-COMP:14570"/>
        <dbReference type="Rhea" id="RHEA-COMP:14573"/>
        <dbReference type="ChEBI" id="CHEBI:15377"/>
        <dbReference type="ChEBI" id="CHEBI:15378"/>
        <dbReference type="ChEBI" id="CHEBI:17790"/>
        <dbReference type="ChEBI" id="CHEBI:140522"/>
        <dbReference type="ChEBI" id="CHEBI:140523"/>
        <dbReference type="EC" id="3.1.1.11"/>
    </reaction>
</comment>
<feature type="active site" evidence="4">
    <location>
        <position position="473"/>
    </location>
</feature>
<keyword evidence="2 5" id="KW-0378">Hydrolase</keyword>
<proteinExistence type="inferred from homology"/>
<evidence type="ECO:0000256" key="5">
    <source>
        <dbReference type="RuleBase" id="RU000589"/>
    </source>
</evidence>
<dbReference type="Gene3D" id="3.40.50.1110">
    <property type="entry name" value="SGNH hydrolase"/>
    <property type="match status" value="1"/>
</dbReference>
<evidence type="ECO:0000313" key="10">
    <source>
        <dbReference type="Proteomes" id="UP001500368"/>
    </source>
</evidence>
<evidence type="ECO:0000256" key="1">
    <source>
        <dbReference type="ARBA" id="ARBA00008668"/>
    </source>
</evidence>
<dbReference type="RefSeq" id="WP_345477250.1">
    <property type="nucleotide sequence ID" value="NZ_BAABLW010000007.1"/>
</dbReference>
<dbReference type="Pfam" id="PF01095">
    <property type="entry name" value="Pectinesterase"/>
    <property type="match status" value="1"/>
</dbReference>
<dbReference type="Proteomes" id="UP001500368">
    <property type="component" value="Unassembled WGS sequence"/>
</dbReference>
<dbReference type="InterPro" id="IPR011050">
    <property type="entry name" value="Pectin_lyase_fold/virulence"/>
</dbReference>
<feature type="domain" description="SGNH hydrolase-type esterase" evidence="8">
    <location>
        <begin position="63"/>
        <end position="257"/>
    </location>
</feature>
<dbReference type="InterPro" id="IPR013830">
    <property type="entry name" value="SGNH_hydro"/>
</dbReference>
<evidence type="ECO:0000259" key="7">
    <source>
        <dbReference type="Pfam" id="PF01095"/>
    </source>
</evidence>
<dbReference type="InterPro" id="IPR012334">
    <property type="entry name" value="Pectin_lyas_fold"/>
</dbReference>
<dbReference type="EMBL" id="BAABLW010000007">
    <property type="protein sequence ID" value="GAA4918639.1"/>
    <property type="molecule type" value="Genomic_DNA"/>
</dbReference>
<dbReference type="PANTHER" id="PTHR43695:SF1">
    <property type="entry name" value="RHAMNOGALACTURONAN ACETYLESTERASE"/>
    <property type="match status" value="1"/>
</dbReference>
<feature type="region of interest" description="Disordered" evidence="6">
    <location>
        <begin position="581"/>
        <end position="601"/>
    </location>
</feature>
<dbReference type="PROSITE" id="PS51318">
    <property type="entry name" value="TAT"/>
    <property type="match status" value="1"/>
</dbReference>
<reference evidence="10" key="1">
    <citation type="journal article" date="2019" name="Int. J. Syst. Evol. Microbiol.">
        <title>The Global Catalogue of Microorganisms (GCM) 10K type strain sequencing project: providing services to taxonomists for standard genome sequencing and annotation.</title>
        <authorList>
            <consortium name="The Broad Institute Genomics Platform"/>
            <consortium name="The Broad Institute Genome Sequencing Center for Infectious Disease"/>
            <person name="Wu L."/>
            <person name="Ma J."/>
        </authorList>
    </citation>
    <scope>NUCLEOTIDE SEQUENCE [LARGE SCALE GENOMIC DNA]</scope>
    <source>
        <strain evidence="10">JCM 19129</strain>
    </source>
</reference>
<dbReference type="EC" id="3.1.1.11" evidence="5"/>
<accession>A0ABP9FVP8</accession>
<dbReference type="InterPro" id="IPR037459">
    <property type="entry name" value="RhgT-like"/>
</dbReference>
<dbReference type="SUPFAM" id="SSF52266">
    <property type="entry name" value="SGNH hydrolase"/>
    <property type="match status" value="1"/>
</dbReference>
<gene>
    <name evidence="9" type="ORF">GCM10025790_12910</name>
</gene>
<feature type="compositionally biased region" description="Basic and acidic residues" evidence="6">
    <location>
        <begin position="590"/>
        <end position="601"/>
    </location>
</feature>
<evidence type="ECO:0000256" key="2">
    <source>
        <dbReference type="ARBA" id="ARBA00022801"/>
    </source>
</evidence>
<dbReference type="Pfam" id="PF13472">
    <property type="entry name" value="Lipase_GDSL_2"/>
    <property type="match status" value="1"/>
</dbReference>
<organism evidence="9 10">
    <name type="scientific">Nesterenkonia rhizosphaerae</name>
    <dbReference type="NCBI Taxonomy" id="1348272"/>
    <lineage>
        <taxon>Bacteria</taxon>
        <taxon>Bacillati</taxon>
        <taxon>Actinomycetota</taxon>
        <taxon>Actinomycetes</taxon>
        <taxon>Micrococcales</taxon>
        <taxon>Micrococcaceae</taxon>
        <taxon>Nesterenkonia</taxon>
    </lineage>
</organism>
<dbReference type="InterPro" id="IPR006311">
    <property type="entry name" value="TAT_signal"/>
</dbReference>
<dbReference type="SUPFAM" id="SSF51126">
    <property type="entry name" value="Pectin lyase-like"/>
    <property type="match status" value="1"/>
</dbReference>
<dbReference type="CDD" id="cd01821">
    <property type="entry name" value="Rhamnogalacturan_acetylesterase_like"/>
    <property type="match status" value="1"/>
</dbReference>
<evidence type="ECO:0000256" key="4">
    <source>
        <dbReference type="PROSITE-ProRule" id="PRU10040"/>
    </source>
</evidence>